<dbReference type="RefSeq" id="XP_038733606.1">
    <property type="nucleotide sequence ID" value="XM_038875249.1"/>
</dbReference>
<comment type="caution">
    <text evidence="2">The sequence shown here is derived from an EMBL/GenBank/DDBJ whole genome shotgun (WGS) entry which is preliminary data.</text>
</comment>
<keyword evidence="1" id="KW-0812">Transmembrane</keyword>
<keyword evidence="1" id="KW-1133">Transmembrane helix</keyword>
<accession>A0A9P5IL45</accession>
<dbReference type="Proteomes" id="UP000710849">
    <property type="component" value="Unassembled WGS sequence"/>
</dbReference>
<organism evidence="2 3">
    <name type="scientific">Botrytis byssoidea</name>
    <dbReference type="NCBI Taxonomy" id="139641"/>
    <lineage>
        <taxon>Eukaryota</taxon>
        <taxon>Fungi</taxon>
        <taxon>Dikarya</taxon>
        <taxon>Ascomycota</taxon>
        <taxon>Pezizomycotina</taxon>
        <taxon>Leotiomycetes</taxon>
        <taxon>Helotiales</taxon>
        <taxon>Sclerotiniaceae</taxon>
        <taxon>Botrytis</taxon>
    </lineage>
</organism>
<evidence type="ECO:0000313" key="3">
    <source>
        <dbReference type="Proteomes" id="UP000710849"/>
    </source>
</evidence>
<name>A0A9P5IL45_9HELO</name>
<sequence>MHAPRLILYRSLEPKSAQGDDYPNTESFAPTYARDPKLIAQPYAIFIAVACSSLGFTQIGSWAWKVKRLEKRVETKKLSWKVTMEESDAKEKSAIHLFILPDLVRRSIGAHC</sequence>
<gene>
    <name evidence="2" type="ORF">EAE97_004737</name>
</gene>
<protein>
    <submittedName>
        <fullName evidence="2">Uncharacterized protein</fullName>
    </submittedName>
</protein>
<dbReference type="GeneID" id="62148326"/>
<feature type="transmembrane region" description="Helical" evidence="1">
    <location>
        <begin position="43"/>
        <end position="64"/>
    </location>
</feature>
<keyword evidence="3" id="KW-1185">Reference proteome</keyword>
<dbReference type="EMBL" id="RCSW01000008">
    <property type="protein sequence ID" value="KAF7945699.1"/>
    <property type="molecule type" value="Genomic_DNA"/>
</dbReference>
<evidence type="ECO:0000313" key="2">
    <source>
        <dbReference type="EMBL" id="KAF7945699.1"/>
    </source>
</evidence>
<reference evidence="2 3" key="1">
    <citation type="journal article" date="2020" name="Genome Biol. Evol.">
        <title>Comparative genomics of Sclerotiniaceae.</title>
        <authorList>
            <person name="Valero Jimenez C.A."/>
            <person name="Steentjes M."/>
            <person name="Scholten O.E."/>
            <person name="Van Kan J.A.L."/>
        </authorList>
    </citation>
    <scope>NUCLEOTIDE SEQUENCE [LARGE SCALE GENOMIC DNA]</scope>
    <source>
        <strain evidence="2 3">MUCL 94</strain>
    </source>
</reference>
<dbReference type="AlphaFoldDB" id="A0A9P5IL45"/>
<evidence type="ECO:0000256" key="1">
    <source>
        <dbReference type="SAM" id="Phobius"/>
    </source>
</evidence>
<keyword evidence="1" id="KW-0472">Membrane</keyword>
<proteinExistence type="predicted"/>